<organism evidence="2 3">
    <name type="scientific">Trachymyrmex cornetzi</name>
    <dbReference type="NCBI Taxonomy" id="471704"/>
    <lineage>
        <taxon>Eukaryota</taxon>
        <taxon>Metazoa</taxon>
        <taxon>Ecdysozoa</taxon>
        <taxon>Arthropoda</taxon>
        <taxon>Hexapoda</taxon>
        <taxon>Insecta</taxon>
        <taxon>Pterygota</taxon>
        <taxon>Neoptera</taxon>
        <taxon>Endopterygota</taxon>
        <taxon>Hymenoptera</taxon>
        <taxon>Apocrita</taxon>
        <taxon>Aculeata</taxon>
        <taxon>Formicoidea</taxon>
        <taxon>Formicidae</taxon>
        <taxon>Myrmicinae</taxon>
        <taxon>Trachymyrmex</taxon>
    </lineage>
</organism>
<name>A0A151IXS4_9HYME</name>
<dbReference type="Pfam" id="PF20700">
    <property type="entry name" value="Mutator"/>
    <property type="match status" value="1"/>
</dbReference>
<accession>A0A151IXS4</accession>
<evidence type="ECO:0000313" key="3">
    <source>
        <dbReference type="Proteomes" id="UP000078492"/>
    </source>
</evidence>
<reference evidence="2 3" key="1">
    <citation type="submission" date="2015-09" db="EMBL/GenBank/DDBJ databases">
        <title>Trachymyrmex cornetzi WGS genome.</title>
        <authorList>
            <person name="Nygaard S."/>
            <person name="Hu H."/>
            <person name="Boomsma J."/>
            <person name="Zhang G."/>
        </authorList>
    </citation>
    <scope>NUCLEOTIDE SEQUENCE [LARGE SCALE GENOMIC DNA]</scope>
    <source>
        <strain evidence="2">Tcor2-1</strain>
        <tissue evidence="2">Whole body</tissue>
    </source>
</reference>
<evidence type="ECO:0000259" key="1">
    <source>
        <dbReference type="Pfam" id="PF20700"/>
    </source>
</evidence>
<dbReference type="AlphaFoldDB" id="A0A151IXS4"/>
<protein>
    <recommendedName>
        <fullName evidence="1">Mutator-like transposase domain-containing protein</fullName>
    </recommendedName>
</protein>
<evidence type="ECO:0000313" key="2">
    <source>
        <dbReference type="EMBL" id="KYN12721.1"/>
    </source>
</evidence>
<dbReference type="Proteomes" id="UP000078492">
    <property type="component" value="Unassembled WGS sequence"/>
</dbReference>
<feature type="domain" description="Mutator-like transposase" evidence="1">
    <location>
        <begin position="53"/>
        <end position="140"/>
    </location>
</feature>
<dbReference type="EMBL" id="KQ980809">
    <property type="protein sequence ID" value="KYN12721.1"/>
    <property type="molecule type" value="Genomic_DNA"/>
</dbReference>
<gene>
    <name evidence="2" type="ORF">ALC57_15099</name>
</gene>
<keyword evidence="3" id="KW-1185">Reference proteome</keyword>
<dbReference type="InterPro" id="IPR049012">
    <property type="entry name" value="Mutator_transp_dom"/>
</dbReference>
<sequence>MNGLRAANLLIRHCMRLLGVGREGINLFCGLMDLSQGCSNTLYYAVVEKIYIGRSWELSEVKNAYYISDRDSKTFKALLDNNPYGDTLQVKKKECVGNVEKLMGSRLRNIKKTHKFGGKNKLTNKLIQKLTIYYLERCLGGESKHRVSNFVFSALSECVKCKKCDSDVRFSMKSTRGLGFKIVVSCSSCKPTFIPSCPYIKTAYEINTRFFFIMRLLGIGLRGTMKTKLA</sequence>
<proteinExistence type="predicted"/>